<proteinExistence type="predicted"/>
<dbReference type="EnsemblMetazoa" id="GPPI043685-RA">
    <property type="protein sequence ID" value="GPPI043685-PA"/>
    <property type="gene ID" value="GPPI043685"/>
</dbReference>
<protein>
    <submittedName>
        <fullName evidence="1">Uncharacterized protein</fullName>
    </submittedName>
</protein>
<dbReference type="VEuPathDB" id="VectorBase:GPPI043685"/>
<sequence>MKAQAMMYSKISTNNATKDLILRSSNAAKCFAFTAAEANAAAAAVCTFTSLNICLDSLSFKVSPSIPPSPLTSIDVVPPDKSLLKI</sequence>
<dbReference type="EMBL" id="JXJN01022335">
    <property type="status" value="NOT_ANNOTATED_CDS"/>
    <property type="molecule type" value="Genomic_DNA"/>
</dbReference>
<name>A0A1B0BXS2_9MUSC</name>
<reference evidence="2" key="1">
    <citation type="submission" date="2015-01" db="EMBL/GenBank/DDBJ databases">
        <authorList>
            <person name="Aksoy S."/>
            <person name="Warren W."/>
            <person name="Wilson R.K."/>
        </authorList>
    </citation>
    <scope>NUCLEOTIDE SEQUENCE [LARGE SCALE GENOMIC DNA]</scope>
    <source>
        <strain evidence="2">IAEA</strain>
    </source>
</reference>
<reference evidence="1" key="2">
    <citation type="submission" date="2020-05" db="UniProtKB">
        <authorList>
            <consortium name="EnsemblMetazoa"/>
        </authorList>
    </citation>
    <scope>IDENTIFICATION</scope>
    <source>
        <strain evidence="1">IAEA</strain>
    </source>
</reference>
<dbReference type="AlphaFoldDB" id="A0A1B0BXS2"/>
<dbReference type="Proteomes" id="UP000092460">
    <property type="component" value="Unassembled WGS sequence"/>
</dbReference>
<accession>A0A1B0BXS2</accession>
<organism evidence="1 2">
    <name type="scientific">Glossina palpalis gambiensis</name>
    <dbReference type="NCBI Taxonomy" id="67801"/>
    <lineage>
        <taxon>Eukaryota</taxon>
        <taxon>Metazoa</taxon>
        <taxon>Ecdysozoa</taxon>
        <taxon>Arthropoda</taxon>
        <taxon>Hexapoda</taxon>
        <taxon>Insecta</taxon>
        <taxon>Pterygota</taxon>
        <taxon>Neoptera</taxon>
        <taxon>Endopterygota</taxon>
        <taxon>Diptera</taxon>
        <taxon>Brachycera</taxon>
        <taxon>Muscomorpha</taxon>
        <taxon>Hippoboscoidea</taxon>
        <taxon>Glossinidae</taxon>
        <taxon>Glossina</taxon>
    </lineage>
</organism>
<evidence type="ECO:0000313" key="1">
    <source>
        <dbReference type="EnsemblMetazoa" id="GPPI043685-PA"/>
    </source>
</evidence>
<evidence type="ECO:0000313" key="2">
    <source>
        <dbReference type="Proteomes" id="UP000092460"/>
    </source>
</evidence>
<keyword evidence="2" id="KW-1185">Reference proteome</keyword>
<dbReference type="EMBL" id="JXJN01022336">
    <property type="status" value="NOT_ANNOTATED_CDS"/>
    <property type="molecule type" value="Genomic_DNA"/>
</dbReference>